<reference evidence="14 27" key="6">
    <citation type="journal article" date="2020" name="Nat. Commun.">
        <title>The structures of two archaeal type IV pili illuminate evolutionary relationships.</title>
        <authorList>
            <person name="Wang F."/>
            <person name="Baquero D.P."/>
            <person name="Su Z."/>
            <person name="Beltran L.C."/>
            <person name="Prangishvili D."/>
            <person name="Krupovic M."/>
            <person name="Egelman E.H."/>
        </authorList>
    </citation>
    <scope>NUCLEOTIDE SEQUENCE [LARGE SCALE GENOMIC DNA]</scope>
    <source>
        <strain evidence="14 27">POZ149</strain>
    </source>
</reference>
<evidence type="ECO:0000256" key="2">
    <source>
        <dbReference type="RuleBase" id="RU003616"/>
    </source>
</evidence>
<evidence type="ECO:0000313" key="18">
    <source>
        <dbReference type="Proteomes" id="UP000033106"/>
    </source>
</evidence>
<dbReference type="EMBL" id="CP033237">
    <property type="protein sequence ID" value="AZF72572.1"/>
    <property type="molecule type" value="Genomic_DNA"/>
</dbReference>
<evidence type="ECO:0000259" key="3">
    <source>
        <dbReference type="PROSITE" id="PS01031"/>
    </source>
</evidence>
<dbReference type="SUPFAM" id="SSF49764">
    <property type="entry name" value="HSP20-like chaperones"/>
    <property type="match status" value="1"/>
</dbReference>
<dbReference type="Proteomes" id="UP000278715">
    <property type="component" value="Chromosome"/>
</dbReference>
<proteinExistence type="inferred from homology"/>
<evidence type="ECO:0000313" key="21">
    <source>
        <dbReference type="Proteomes" id="UP000269431"/>
    </source>
</evidence>
<dbReference type="Proteomes" id="UP000076770">
    <property type="component" value="Chromosome i"/>
</dbReference>
<reference evidence="20 21" key="4">
    <citation type="journal article" date="2018" name="Proc. Natl. Acad. Sci. U.S.A.">
        <title>Nonmutational mechanism of inheritance in the Archaeon Sulfolobus solfataricus.</title>
        <authorList>
            <person name="Payne S."/>
            <person name="McCarthy S."/>
            <person name="Johnson T."/>
            <person name="North E."/>
            <person name="Blum P."/>
        </authorList>
    </citation>
    <scope>NUCLEOTIDE SEQUENCE [LARGE SCALE GENOMIC DNA]</scope>
    <source>
        <strain evidence="8 20">SARC-H</strain>
        <strain evidence="9 24">SARC-I</strain>
        <strain evidence="11 25">SARC-N</strain>
        <strain evidence="12 26">SARC-O</strain>
        <strain evidence="13 21">SUL120</strain>
        <strain evidence="7 22">SULG</strain>
        <strain evidence="10 23">SULM</strain>
    </source>
</reference>
<evidence type="ECO:0000313" key="26">
    <source>
        <dbReference type="Proteomes" id="UP000282269"/>
    </source>
</evidence>
<dbReference type="SMR" id="A0A0E3KB75"/>
<evidence type="ECO:0000313" key="19">
    <source>
        <dbReference type="Proteomes" id="UP000076770"/>
    </source>
</evidence>
<dbReference type="CDD" id="cd06464">
    <property type="entry name" value="ACD_sHsps-like"/>
    <property type="match status" value="1"/>
</dbReference>
<evidence type="ECO:0000313" key="24">
    <source>
        <dbReference type="Proteomes" id="UP000275843"/>
    </source>
</evidence>
<dbReference type="OMA" id="YPPVDMY"/>
<dbReference type="EMBL" id="CP011057">
    <property type="protein sequence ID" value="AKA78214.1"/>
    <property type="molecule type" value="Genomic_DNA"/>
</dbReference>
<evidence type="ECO:0000313" key="23">
    <source>
        <dbReference type="Proteomes" id="UP000273443"/>
    </source>
</evidence>
<reference evidence="15" key="2">
    <citation type="submission" date="2016-04" db="EMBL/GenBank/DDBJ databases">
        <authorList>
            <person name="Evans L.H."/>
            <person name="Alamgir A."/>
            <person name="Owens N."/>
            <person name="Weber N.D."/>
            <person name="Virtaneva K."/>
            <person name="Barbian K."/>
            <person name="Babar A."/>
            <person name="Rosenke K."/>
        </authorList>
    </citation>
    <scope>NUCLEOTIDE SEQUENCE</scope>
    <source>
        <strain evidence="15">P1</strain>
    </source>
</reference>
<dbReference type="Pfam" id="PF00011">
    <property type="entry name" value="HSP20"/>
    <property type="match status" value="1"/>
</dbReference>
<reference evidence="6" key="5">
    <citation type="submission" date="2018-10" db="EMBL/GenBank/DDBJ databases">
        <authorList>
            <person name="McCarthy S."/>
            <person name="Gradnigo J."/>
            <person name="Johnson T."/>
            <person name="Payne S."/>
            <person name="Lipzen A."/>
            <person name="Schackwitz W."/>
            <person name="Martin J."/>
            <person name="Moriyama E."/>
            <person name="Blum P."/>
        </authorList>
    </citation>
    <scope>NUCLEOTIDE SEQUENCE</scope>
    <source>
        <strain evidence="4">SARC-B</strain>
        <strain evidence="5">SARC-C</strain>
        <strain evidence="6">SULA</strain>
    </source>
</reference>
<dbReference type="Proteomes" id="UP000282269">
    <property type="component" value="Chromosome"/>
</dbReference>
<evidence type="ECO:0000313" key="10">
    <source>
        <dbReference type="EMBL" id="AZF75193.1"/>
    </source>
</evidence>
<dbReference type="KEGG" id="ssoa:SULA_0408"/>
<evidence type="ECO:0000313" key="5">
    <source>
        <dbReference type="EMBL" id="AKA75521.1"/>
    </source>
</evidence>
<organism evidence="6 18">
    <name type="scientific">Saccharolobus solfataricus</name>
    <name type="common">Sulfolobus solfataricus</name>
    <dbReference type="NCBI Taxonomy" id="2287"/>
    <lineage>
        <taxon>Archaea</taxon>
        <taxon>Thermoproteota</taxon>
        <taxon>Thermoprotei</taxon>
        <taxon>Sulfolobales</taxon>
        <taxon>Sulfolobaceae</taxon>
        <taxon>Saccharolobus</taxon>
    </lineage>
</organism>
<evidence type="ECO:0000313" key="7">
    <source>
        <dbReference type="EMBL" id="AZF67332.1"/>
    </source>
</evidence>
<evidence type="ECO:0000313" key="16">
    <source>
        <dbReference type="Proteomes" id="UP000033057"/>
    </source>
</evidence>
<dbReference type="EMBL" id="CP033241">
    <property type="protein sequence ID" value="AZF83017.1"/>
    <property type="molecule type" value="Genomic_DNA"/>
</dbReference>
<evidence type="ECO:0000313" key="14">
    <source>
        <dbReference type="EMBL" id="QPG49817.1"/>
    </source>
</evidence>
<dbReference type="RefSeq" id="WP_009989320.1">
    <property type="nucleotide sequence ID" value="NZ_CP011055.2"/>
</dbReference>
<reference evidence="16 17" key="1">
    <citation type="journal article" date="2015" name="Genome Announc.">
        <title>Complete Genome Sequence of Sulfolobus solfataricus Strain 98/2 and Evolved Derivatives.</title>
        <authorList>
            <person name="McCarthy S."/>
            <person name="Gradnigo J."/>
            <person name="Johnson T."/>
            <person name="Payne S."/>
            <person name="Lipzen A."/>
            <person name="Martin J."/>
            <person name="Schackwitz W."/>
            <person name="Moriyama E."/>
            <person name="Blum P."/>
        </authorList>
    </citation>
    <scope>NUCLEOTIDE SEQUENCE [LARGE SCALE GENOMIC DNA]</scope>
    <source>
        <strain evidence="16">98/2 SULC</strain>
        <strain evidence="4">SARC-B</strain>
        <strain evidence="5">SARC-C</strain>
        <strain evidence="6 18">SULA</strain>
        <strain evidence="17">SULB</strain>
    </source>
</reference>
<dbReference type="GeneID" id="44128334"/>
<dbReference type="EMBL" id="CP033235">
    <property type="protein sequence ID" value="AZF67332.1"/>
    <property type="molecule type" value="Genomic_DNA"/>
</dbReference>
<dbReference type="EMBL" id="CP033236">
    <property type="protein sequence ID" value="AZF69952.1"/>
    <property type="molecule type" value="Genomic_DNA"/>
</dbReference>
<dbReference type="Proteomes" id="UP000269431">
    <property type="component" value="Chromosome"/>
</dbReference>
<evidence type="ECO:0000313" key="8">
    <source>
        <dbReference type="EMBL" id="AZF69952.1"/>
    </source>
</evidence>
<dbReference type="PROSITE" id="PS01031">
    <property type="entry name" value="SHSP"/>
    <property type="match status" value="1"/>
</dbReference>
<dbReference type="Proteomes" id="UP000594632">
    <property type="component" value="Chromosome"/>
</dbReference>
<accession>A0A0E3KB75</accession>
<dbReference type="KEGG" id="ssof:SULC_0408"/>
<evidence type="ECO:0000313" key="6">
    <source>
        <dbReference type="EMBL" id="AKA78214.1"/>
    </source>
</evidence>
<dbReference type="NCBIfam" id="NF041799">
    <property type="entry name" value="Hsp14"/>
    <property type="match status" value="1"/>
</dbReference>
<evidence type="ECO:0000313" key="22">
    <source>
        <dbReference type="Proteomes" id="UP000273194"/>
    </source>
</evidence>
<evidence type="ECO:0000313" key="20">
    <source>
        <dbReference type="Proteomes" id="UP000267993"/>
    </source>
</evidence>
<evidence type="ECO:0000313" key="4">
    <source>
        <dbReference type="EMBL" id="AKA72822.1"/>
    </source>
</evidence>
<reference evidence="19" key="3">
    <citation type="submission" date="2016-04" db="EMBL/GenBank/DDBJ databases">
        <authorList>
            <person name="Shah S.A."/>
            <person name="Garrett R.A."/>
        </authorList>
    </citation>
    <scope>NUCLEOTIDE SEQUENCE [LARGE SCALE GENOMIC DNA]</scope>
    <source>
        <strain evidence="19">ATCC 35091 / DSM 1616 / JCM 8930 / NBRC 15331 / P1</strain>
    </source>
</reference>
<dbReference type="Proteomes" id="UP000273443">
    <property type="component" value="Chromosome"/>
</dbReference>
<dbReference type="EMBL" id="CP050869">
    <property type="protein sequence ID" value="QPG49817.1"/>
    <property type="molecule type" value="Genomic_DNA"/>
</dbReference>
<dbReference type="Proteomes" id="UP000033085">
    <property type="component" value="Chromosome"/>
</dbReference>
<evidence type="ECO:0000313" key="12">
    <source>
        <dbReference type="EMBL" id="AZF80409.1"/>
    </source>
</evidence>
<dbReference type="PATRIC" id="fig|2287.6.peg.422"/>
<dbReference type="PANTHER" id="PTHR11527">
    <property type="entry name" value="HEAT-SHOCK PROTEIN 20 FAMILY MEMBER"/>
    <property type="match status" value="1"/>
</dbReference>
<dbReference type="Proteomes" id="UP000033057">
    <property type="component" value="Chromosome"/>
</dbReference>
<dbReference type="Proteomes" id="UP000033106">
    <property type="component" value="Chromosome"/>
</dbReference>
<feature type="domain" description="SHSP" evidence="3">
    <location>
        <begin position="19"/>
        <end position="124"/>
    </location>
</feature>
<comment type="similarity">
    <text evidence="1 2">Belongs to the small heat shock protein (HSP20) family.</text>
</comment>
<dbReference type="FunFam" id="2.60.40.790:FF:000117">
    <property type="entry name" value="Heat shock protein Hsp20"/>
    <property type="match status" value="1"/>
</dbReference>
<evidence type="ECO:0000313" key="9">
    <source>
        <dbReference type="EMBL" id="AZF72572.1"/>
    </source>
</evidence>
<name>A0A0E3KB75_SACSO</name>
<dbReference type="EMBL" id="CP033239">
    <property type="protein sequence ID" value="AZF77801.1"/>
    <property type="molecule type" value="Genomic_DNA"/>
</dbReference>
<dbReference type="EMBL" id="CP033238">
    <property type="protein sequence ID" value="AZF75193.1"/>
    <property type="molecule type" value="Genomic_DNA"/>
</dbReference>
<dbReference type="AlphaFoldDB" id="A0A0E3KB75"/>
<dbReference type="KEGG" id="ssol:SULB_0410"/>
<dbReference type="InterPro" id="IPR031107">
    <property type="entry name" value="Small_HSP"/>
</dbReference>
<evidence type="ECO:0000313" key="11">
    <source>
        <dbReference type="EMBL" id="AZF77801.1"/>
    </source>
</evidence>
<dbReference type="EMBL" id="CP011056">
    <property type="protein sequence ID" value="AKA75521.1"/>
    <property type="molecule type" value="Genomic_DNA"/>
</dbReference>
<dbReference type="OrthoDB" id="198277at2157"/>
<dbReference type="Proteomes" id="UP000275843">
    <property type="component" value="Chromosome"/>
</dbReference>
<evidence type="ECO:0000256" key="1">
    <source>
        <dbReference type="PROSITE-ProRule" id="PRU00285"/>
    </source>
</evidence>
<protein>
    <submittedName>
        <fullName evidence="15">Heat-shock protein Hsp20</fullName>
    </submittedName>
    <submittedName>
        <fullName evidence="6">Hsp20/alpha crystallin family protein</fullName>
    </submittedName>
</protein>
<sequence>MMNVIMREIGKKLDELSREFYESVIPPIDMYEEGGELVVVADLAGFNKDKISVRLSAQNELIINAEREIQYIGTKYATQRPLKIHKVIRLPVKVKRDSQVTAKYENGVLTIRIPVEGSVSIRIE</sequence>
<dbReference type="InterPro" id="IPR008978">
    <property type="entry name" value="HSP20-like_chaperone"/>
</dbReference>
<dbReference type="EMBL" id="CP011055">
    <property type="protein sequence ID" value="AKA72822.1"/>
    <property type="molecule type" value="Genomic_DNA"/>
</dbReference>
<dbReference type="GeneID" id="1454052"/>
<dbReference type="EMBL" id="LT549890">
    <property type="protein sequence ID" value="SAI86285.1"/>
    <property type="molecule type" value="Genomic_DNA"/>
</dbReference>
<dbReference type="Proteomes" id="UP000273194">
    <property type="component" value="Chromosome"/>
</dbReference>
<evidence type="ECO:0000313" key="13">
    <source>
        <dbReference type="EMBL" id="AZF83017.1"/>
    </source>
</evidence>
<dbReference type="InterPro" id="IPR002068">
    <property type="entry name" value="A-crystallin/Hsp20_dom"/>
</dbReference>
<evidence type="ECO:0000313" key="17">
    <source>
        <dbReference type="Proteomes" id="UP000033085"/>
    </source>
</evidence>
<dbReference type="Proteomes" id="UP000267993">
    <property type="component" value="Chromosome"/>
</dbReference>
<evidence type="ECO:0000313" key="27">
    <source>
        <dbReference type="Proteomes" id="UP000594632"/>
    </source>
</evidence>
<dbReference type="EMBL" id="CP033240">
    <property type="protein sequence ID" value="AZF80409.1"/>
    <property type="molecule type" value="Genomic_DNA"/>
</dbReference>
<dbReference type="Gene3D" id="2.60.40.790">
    <property type="match status" value="1"/>
</dbReference>
<gene>
    <name evidence="14" type="ORF">HFC64_08355</name>
    <name evidence="15" type="ORF">SSOP1_2731</name>
    <name evidence="6" type="ORF">SULA_0408</name>
    <name evidence="4" type="ORF">SULB_0410</name>
    <name evidence="5" type="ORF">SULC_0408</name>
    <name evidence="7" type="ORF">SULG_02085</name>
    <name evidence="8" type="ORF">SULH_02085</name>
    <name evidence="9" type="ORF">SULI_02085</name>
    <name evidence="10" type="ORF">SULM_02085</name>
    <name evidence="11" type="ORF">SULN_02085</name>
    <name evidence="12" type="ORF">SULO_02095</name>
    <name evidence="13" type="ORF">SULZ_02095</name>
</gene>
<evidence type="ECO:0000313" key="25">
    <source>
        <dbReference type="Proteomes" id="UP000278715"/>
    </source>
</evidence>
<evidence type="ECO:0000313" key="15">
    <source>
        <dbReference type="EMBL" id="SAI86285.1"/>
    </source>
</evidence>